<feature type="binding site" description="covalent" evidence="8">
    <location>
        <position position="190"/>
    </location>
    <ligand>
        <name>heme c</name>
        <dbReference type="ChEBI" id="CHEBI:61717"/>
        <label>2</label>
    </ligand>
</feature>
<dbReference type="InterPro" id="IPR051395">
    <property type="entry name" value="Cytochrome_c_Peroxidase/MauG"/>
</dbReference>
<dbReference type="InterPro" id="IPR009056">
    <property type="entry name" value="Cyt_c-like_dom"/>
</dbReference>
<dbReference type="Pfam" id="PF03150">
    <property type="entry name" value="CCP_MauG"/>
    <property type="match status" value="1"/>
</dbReference>
<dbReference type="AlphaFoldDB" id="K6YRI9"/>
<dbReference type="GO" id="GO:0042597">
    <property type="term" value="C:periplasmic space"/>
    <property type="evidence" value="ECO:0007669"/>
    <property type="project" value="UniProtKB-SubCell"/>
</dbReference>
<evidence type="ECO:0000256" key="5">
    <source>
        <dbReference type="ARBA" id="ARBA00022764"/>
    </source>
</evidence>
<name>K6YRI9_9ALTE</name>
<dbReference type="PIRSF" id="PIRSF000294">
    <property type="entry name" value="Cytochrome-c_peroxidase"/>
    <property type="match status" value="1"/>
</dbReference>
<evidence type="ECO:0000256" key="1">
    <source>
        <dbReference type="ARBA" id="ARBA00004418"/>
    </source>
</evidence>
<dbReference type="InterPro" id="IPR026259">
    <property type="entry name" value="MauG/Cytc_peroxidase"/>
</dbReference>
<dbReference type="GO" id="GO:0020037">
    <property type="term" value="F:heme binding"/>
    <property type="evidence" value="ECO:0007669"/>
    <property type="project" value="InterPro"/>
</dbReference>
<gene>
    <name evidence="11" type="primary">mauG</name>
    <name evidence="11" type="ORF">GLIP_1289</name>
</gene>
<dbReference type="Gene3D" id="1.10.760.10">
    <property type="entry name" value="Cytochrome c-like domain"/>
    <property type="match status" value="2"/>
</dbReference>
<evidence type="ECO:0000256" key="2">
    <source>
        <dbReference type="ARBA" id="ARBA00022617"/>
    </source>
</evidence>
<evidence type="ECO:0000256" key="3">
    <source>
        <dbReference type="ARBA" id="ARBA00022723"/>
    </source>
</evidence>
<feature type="binding site" description="axial binding residue" evidence="9">
    <location>
        <position position="26"/>
    </location>
    <ligand>
        <name>heme c</name>
        <dbReference type="ChEBI" id="CHEBI:61717"/>
        <label>1</label>
    </ligand>
    <ligandPart>
        <name>Fe</name>
        <dbReference type="ChEBI" id="CHEBI:18248"/>
    </ligandPart>
</feature>
<dbReference type="EMBL" id="BAEN01000025">
    <property type="protein sequence ID" value="GAC13930.1"/>
    <property type="molecule type" value="Genomic_DNA"/>
</dbReference>
<organism evidence="11 12">
    <name type="scientific">Aliiglaciecola lipolytica E3</name>
    <dbReference type="NCBI Taxonomy" id="1127673"/>
    <lineage>
        <taxon>Bacteria</taxon>
        <taxon>Pseudomonadati</taxon>
        <taxon>Pseudomonadota</taxon>
        <taxon>Gammaproteobacteria</taxon>
        <taxon>Alteromonadales</taxon>
        <taxon>Alteromonadaceae</taxon>
        <taxon>Aliiglaciecola</taxon>
    </lineage>
</organism>
<proteinExistence type="predicted"/>
<feature type="binding site" description="axial binding residue" evidence="9">
    <location>
        <position position="194"/>
    </location>
    <ligand>
        <name>heme c</name>
        <dbReference type="ChEBI" id="CHEBI:61717"/>
        <label>2</label>
    </ligand>
    <ligandPart>
        <name>Fe</name>
        <dbReference type="ChEBI" id="CHEBI:18248"/>
    </ligandPart>
</feature>
<sequence>MSALGKMVFFDPKLSTPVGQSCASCHKPDKGYADNQIVAAGANPILFGNRNVPSISYVSFTPKWHFNSEDGTWIGGFFWDGRSLTLHEQAAGPLLSPLEMGNQTKSDVVNKVKKAAYAPHFTKLFGADIWTDSNRAFEAILETLVKFQSSKAFAPRFSSKYDAYLRKKVELSSQEKRGLKIFEDEDKGNCAACHPSQINEQGEWPLFTDFSYDNLGVPRLLSSPFLNMEERYNPAGKNYIDNGLADNPNIQTPTIQRGKFKVPTLRNIALTAPYMHNGVVTTLFEVLEYYNSRDVDSKWGSPEVAENVNNEELGDLKLTTQDIEDLEAFLNTLTDDWQAAS</sequence>
<evidence type="ECO:0000313" key="12">
    <source>
        <dbReference type="Proteomes" id="UP000006334"/>
    </source>
</evidence>
<evidence type="ECO:0000256" key="7">
    <source>
        <dbReference type="ARBA" id="ARBA00023004"/>
    </source>
</evidence>
<comment type="subcellular location">
    <subcellularLocation>
        <location evidence="1">Periplasm</location>
    </subcellularLocation>
</comment>
<dbReference type="OrthoDB" id="9805202at2"/>
<comment type="caution">
    <text evidence="11">The sequence shown here is derived from an EMBL/GenBank/DDBJ whole genome shotgun (WGS) entry which is preliminary data.</text>
</comment>
<dbReference type="GO" id="GO:0009055">
    <property type="term" value="F:electron transfer activity"/>
    <property type="evidence" value="ECO:0007669"/>
    <property type="project" value="InterPro"/>
</dbReference>
<keyword evidence="2 8" id="KW-0349">Heme</keyword>
<dbReference type="PROSITE" id="PS51007">
    <property type="entry name" value="CYTC"/>
    <property type="match status" value="2"/>
</dbReference>
<comment type="PTM">
    <text evidence="8">Binds 2 heme groups per subunit.</text>
</comment>
<dbReference type="Proteomes" id="UP000006334">
    <property type="component" value="Unassembled WGS sequence"/>
</dbReference>
<dbReference type="STRING" id="1127673.GLIP_1289"/>
<dbReference type="PANTHER" id="PTHR30600">
    <property type="entry name" value="CYTOCHROME C PEROXIDASE-RELATED"/>
    <property type="match status" value="1"/>
</dbReference>
<keyword evidence="6" id="KW-0560">Oxidoreductase</keyword>
<feature type="domain" description="Cytochrome c" evidence="10">
    <location>
        <begin position="173"/>
        <end position="334"/>
    </location>
</feature>
<keyword evidence="3 9" id="KW-0479">Metal-binding</keyword>
<reference evidence="11 12" key="1">
    <citation type="journal article" date="2017" name="Antonie Van Leeuwenhoek">
        <title>Rhizobium rhizosphaerae sp. nov., a novel species isolated from rice rhizosphere.</title>
        <authorList>
            <person name="Zhao J.J."/>
            <person name="Zhang J."/>
            <person name="Zhang R.J."/>
            <person name="Zhang C.W."/>
            <person name="Yin H.Q."/>
            <person name="Zhang X.X."/>
        </authorList>
    </citation>
    <scope>NUCLEOTIDE SEQUENCE [LARGE SCALE GENOMIC DNA]</scope>
    <source>
        <strain evidence="11 12">E3</strain>
    </source>
</reference>
<evidence type="ECO:0000256" key="9">
    <source>
        <dbReference type="PIRSR" id="PIRSR000294-2"/>
    </source>
</evidence>
<dbReference type="InterPro" id="IPR004852">
    <property type="entry name" value="Di-haem_cyt_c_peroxidsae"/>
</dbReference>
<keyword evidence="5" id="KW-0574">Periplasm</keyword>
<evidence type="ECO:0000259" key="10">
    <source>
        <dbReference type="PROSITE" id="PS51007"/>
    </source>
</evidence>
<dbReference type="eggNOG" id="COG1858">
    <property type="taxonomic scope" value="Bacteria"/>
</dbReference>
<comment type="cofactor">
    <cofactor evidence="8">
        <name>heme</name>
        <dbReference type="ChEBI" id="CHEBI:30413"/>
    </cofactor>
    <text evidence="8">Binds 2 heme groups.</text>
</comment>
<keyword evidence="4" id="KW-0732">Signal</keyword>
<dbReference type="PANTHER" id="PTHR30600:SF10">
    <property type="entry name" value="BLL6722 PROTEIN"/>
    <property type="match status" value="1"/>
</dbReference>
<accession>K6YRI9</accession>
<dbReference type="GO" id="GO:0004130">
    <property type="term" value="F:cytochrome-c peroxidase activity"/>
    <property type="evidence" value="ECO:0007669"/>
    <property type="project" value="TreeGrafter"/>
</dbReference>
<keyword evidence="7 9" id="KW-0408">Iron</keyword>
<evidence type="ECO:0000256" key="4">
    <source>
        <dbReference type="ARBA" id="ARBA00022729"/>
    </source>
</evidence>
<feature type="binding site" description="covalent" evidence="8">
    <location>
        <position position="22"/>
    </location>
    <ligand>
        <name>heme c</name>
        <dbReference type="ChEBI" id="CHEBI:61717"/>
        <label>1</label>
    </ligand>
</feature>
<feature type="domain" description="Cytochrome c" evidence="10">
    <location>
        <begin position="1"/>
        <end position="119"/>
    </location>
</feature>
<feature type="binding site" description="covalent" evidence="8">
    <location>
        <position position="25"/>
    </location>
    <ligand>
        <name>heme c</name>
        <dbReference type="ChEBI" id="CHEBI:61717"/>
        <label>1</label>
    </ligand>
</feature>
<protein>
    <submittedName>
        <fullName evidence="11">Methylamine utilization protein mauG</fullName>
    </submittedName>
</protein>
<dbReference type="GO" id="GO:0046872">
    <property type="term" value="F:metal ion binding"/>
    <property type="evidence" value="ECO:0007669"/>
    <property type="project" value="UniProtKB-KW"/>
</dbReference>
<keyword evidence="12" id="KW-1185">Reference proteome</keyword>
<dbReference type="InterPro" id="IPR036909">
    <property type="entry name" value="Cyt_c-like_dom_sf"/>
</dbReference>
<evidence type="ECO:0000313" key="11">
    <source>
        <dbReference type="EMBL" id="GAC13930.1"/>
    </source>
</evidence>
<dbReference type="SUPFAM" id="SSF46626">
    <property type="entry name" value="Cytochrome c"/>
    <property type="match status" value="2"/>
</dbReference>
<evidence type="ECO:0000256" key="8">
    <source>
        <dbReference type="PIRSR" id="PIRSR000294-1"/>
    </source>
</evidence>
<evidence type="ECO:0000256" key="6">
    <source>
        <dbReference type="ARBA" id="ARBA00023002"/>
    </source>
</evidence>
<feature type="binding site" description="covalent" evidence="8">
    <location>
        <position position="193"/>
    </location>
    <ligand>
        <name>heme c</name>
        <dbReference type="ChEBI" id="CHEBI:61717"/>
        <label>2</label>
    </ligand>
</feature>